<dbReference type="Proteomes" id="UP000001544">
    <property type="component" value="Chromosome"/>
</dbReference>
<dbReference type="PANTHER" id="PTHR38032:SF1">
    <property type="entry name" value="RNA-BINDING PROTEIN KHPB N-TERMINAL DOMAIN-CONTAINING PROTEIN"/>
    <property type="match status" value="1"/>
</dbReference>
<dbReference type="InterPro" id="IPR038247">
    <property type="entry name" value="Jag_N_dom_sf"/>
</dbReference>
<reference evidence="2 3" key="1">
    <citation type="journal article" date="2011" name="Environ. Microbiol.">
        <title>Genome of alkaliphilic Bacillus pseudofirmus OF4 reveals adaptations that support the ability to grow in an external pH range from 7.5 to 11.4.</title>
        <authorList>
            <person name="Janto B."/>
            <person name="Ahmed A."/>
            <person name="Ito M."/>
            <person name="Liu J."/>
            <person name="Hicks D.B."/>
            <person name="Pagni S."/>
            <person name="Fackelmayer O.J."/>
            <person name="Smith T.A."/>
            <person name="Earl J."/>
            <person name="Elbourne L.D."/>
            <person name="Hassan K."/>
            <person name="Paulsen I.T."/>
            <person name="Kolsto A.B."/>
            <person name="Tourasse N.J."/>
            <person name="Ehrlich G.D."/>
            <person name="Boissy R."/>
            <person name="Ivey D.M."/>
            <person name="Li G."/>
            <person name="Xue Y."/>
            <person name="Ma Y."/>
            <person name="Hu F.Z."/>
            <person name="Krulwich T.A."/>
        </authorList>
    </citation>
    <scope>NUCLEOTIDE SEQUENCE [LARGE SCALE GENOMIC DNA]</scope>
    <source>
        <strain evidence="3">ATCC BAA-2126 / JCM 17055 / OF4</strain>
    </source>
</reference>
<sequence>MAQSIISKGRDINEAISVGLSILNTTINDVNIEVIQNEKKGFLKIGKKTAVVKLTKRENTFNDSSNSSINHQDFIEQAAAREVTSENIIDEFEMMEKLISQLDIDEDGSIKEDTLSETPINETSVPATNNNGMGKAWVENGLLQCNSSSTHYPVITVPKGINVYKNKERVTSSSLIITQEDDIQIELAEEKIKTKWNISMDKNHLKVMLNVFPGYKITRTLTDVGPSEHLKLVIEEEKIVDNSLTYEDIIKELDQLRVKYGFNHNEIIKAIETVEKGEFEIATGLEPKPGKNGWVEVLVKLETESGLKEKEDGSIDFKEINDIPAIAEGQVIGVVYDPVPGVPGVTVQNDPLPAKQTFPVVLQLDKGVERVGDQIISLQAGRPKVEKRGLFVKVSVLPKLTHKANVDLESGNIRFRGDVEVLGKVEEGMLVEATGDITIRKEVNRSKILAAGAITSYGNIMSSELSAGKSNMIITELGDHLAKINMNLKMILKLIEQLTQSPAFKNTDFNRRGLKPLIIILLEKKFRGFPGLVKTFNEKVTKHKEEIADKRFLDVSSQLNQCFLSLNRENVTHEYILNLSKEIHQLYEMSQTPVEPEAFITIPSAINSQLYCSGDITIHGKGSVHSKIYAGGKLKIRGIIRGGEVFGRHGVQINEVGSDMGAVTKIAVPRDQKIRIDKAMDGTTIKIGNVAHTFSETTHFVNAYLNEKQKMVLH</sequence>
<dbReference type="SMART" id="SM01245">
    <property type="entry name" value="Jag_N"/>
    <property type="match status" value="1"/>
</dbReference>
<dbReference type="Pfam" id="PF03961">
    <property type="entry name" value="FapA"/>
    <property type="match status" value="1"/>
</dbReference>
<protein>
    <recommendedName>
        <fullName evidence="1">RNA-binding protein KhpB N-terminal domain-containing protein</fullName>
    </recommendedName>
</protein>
<name>D3FXF4_ALKPO</name>
<dbReference type="InterPro" id="IPR046865">
    <property type="entry name" value="FapA_b_solenoid"/>
</dbReference>
<dbReference type="RefSeq" id="WP_012958028.1">
    <property type="nucleotide sequence ID" value="NC_013791.2"/>
</dbReference>
<dbReference type="eggNOG" id="COG1315">
    <property type="taxonomic scope" value="Bacteria"/>
</dbReference>
<feature type="domain" description="RNA-binding protein KhpB N-terminal" evidence="1">
    <location>
        <begin position="6"/>
        <end position="57"/>
    </location>
</feature>
<dbReference type="PANTHER" id="PTHR38032">
    <property type="entry name" value="POLYMERASE-RELATED"/>
    <property type="match status" value="1"/>
</dbReference>
<dbReference type="Gene3D" id="3.30.30.80">
    <property type="entry name" value="probable RNA-binding protein from clostridium symbiosum atcc 14940"/>
    <property type="match status" value="1"/>
</dbReference>
<dbReference type="InterPro" id="IPR046866">
    <property type="entry name" value="FapA_N"/>
</dbReference>
<dbReference type="KEGG" id="bpf:BpOF4_13070"/>
<keyword evidence="3" id="KW-1185">Reference proteome</keyword>
<dbReference type="AlphaFoldDB" id="D3FXF4"/>
<evidence type="ECO:0000259" key="1">
    <source>
        <dbReference type="SMART" id="SM01245"/>
    </source>
</evidence>
<dbReference type="EMBL" id="CP001878">
    <property type="protein sequence ID" value="ADC50665.1"/>
    <property type="molecule type" value="Genomic_DNA"/>
</dbReference>
<evidence type="ECO:0000313" key="2">
    <source>
        <dbReference type="EMBL" id="ADC50665.1"/>
    </source>
</evidence>
<dbReference type="Pfam" id="PF20250">
    <property type="entry name" value="FapA_N"/>
    <property type="match status" value="1"/>
</dbReference>
<accession>D3FXF4</accession>
<dbReference type="STRING" id="398511.BpOF4_13070"/>
<proteinExistence type="predicted"/>
<gene>
    <name evidence="2" type="ordered locus">BpOF4_13070</name>
</gene>
<dbReference type="InterPro" id="IPR032782">
    <property type="entry name" value="KhpB_N"/>
</dbReference>
<dbReference type="InterPro" id="IPR005646">
    <property type="entry name" value="FapA"/>
</dbReference>
<dbReference type="Pfam" id="PF14804">
    <property type="entry name" value="Jag_N"/>
    <property type="match status" value="1"/>
</dbReference>
<dbReference type="HOGENOM" id="CLU_015044_0_0_9"/>
<organism evidence="2 3">
    <name type="scientific">Alkalihalophilus pseudofirmus (strain ATCC BAA-2126 / JCM 17055 / OF4)</name>
    <name type="common">Bacillus pseudofirmus</name>
    <dbReference type="NCBI Taxonomy" id="398511"/>
    <lineage>
        <taxon>Bacteria</taxon>
        <taxon>Bacillati</taxon>
        <taxon>Bacillota</taxon>
        <taxon>Bacilli</taxon>
        <taxon>Bacillales</taxon>
        <taxon>Bacillaceae</taxon>
        <taxon>Alkalihalophilus</taxon>
    </lineage>
</organism>
<evidence type="ECO:0000313" key="3">
    <source>
        <dbReference type="Proteomes" id="UP000001544"/>
    </source>
</evidence>